<evidence type="ECO:0000313" key="9">
    <source>
        <dbReference type="Proteomes" id="UP000290189"/>
    </source>
</evidence>
<name>A0A3P3YBW2_PLABS</name>
<evidence type="ECO:0000256" key="1">
    <source>
        <dbReference type="ARBA" id="ARBA00004123"/>
    </source>
</evidence>
<dbReference type="Pfam" id="PF09497">
    <property type="entry name" value="Med12"/>
    <property type="match status" value="1"/>
</dbReference>
<evidence type="ECO:0000256" key="5">
    <source>
        <dbReference type="ARBA" id="ARBA00023242"/>
    </source>
</evidence>
<reference evidence="8 9" key="1">
    <citation type="submission" date="2018-03" db="EMBL/GenBank/DDBJ databases">
        <authorList>
            <person name="Fogelqvist J."/>
        </authorList>
    </citation>
    <scope>NUCLEOTIDE SEQUENCE [LARGE SCALE GENOMIC DNA]</scope>
</reference>
<comment type="subcellular location">
    <subcellularLocation>
        <location evidence="1">Nucleus</location>
    </subcellularLocation>
</comment>
<sequence>MATDGGIGMASRPRTAKQHSTASAWTVKQKSAKRYRLEEHELFKLPDGEQVYADVYRVIGGAGGGHGSAEERLSVETFTHGFKPDVSSIGFEHNRLNLEQFRAKRHDLRRRINELRSRSRKKRYADNPIPLVVNLSPEEKSLFCNRLADVHTPLADLAQSPPFGYKADVLLDMLWSKRVSPQRATWFIKVVYLNMFSDKSKARPGRRPAAERKSKCKEEWTEHLQAYLAKTVQSETYGATNTELMPKWSYLCSLLCWQYELGLLSRVKLLYWLIGQLEECSQNEANLLMSTFWLLPVARFIHDIQLSRLHSYRLFCVCSFLVGKTSIGRVTNHEGKSRICCVAEAIITYLEDAIPMSRNWTSMRDMPSNESRLARRQTEASSLNEFNVPHFILLLDSINECSSTCPGVITCSKILLPAADVLNGSALTTLLRWSVDEHRQHLWIRSLVAGYLIKELHEGASTQTKAALVDHIVEFACEFRTADKHVANQLIVVYTELSRAGIYSCALALRYLVSRGILGNASLFADPIARSHGRFIIEHIPLFDTDLPRYVFVQRRHYLYGLSSNFDDLLRGRLLAAFVSYFNDISGGAFYRSLSESNPEAYQVAVSRENHTYADDYTVSWDGLVDRARPGRTAVETIAVTAPLFHVEPVLQTCTVALIRMFQSEGSHTVLALQSCFHAAVNLLFLTSQFRSMCTFLVTVLETAPMLERTALVTIRAQQPVFFSLSMEATLRSACSALMRRDMRTVQSAEIWLANARLSTSITRWLSENVVQKFTGRYHNPVGAAEPIDPNKRQGKLQSLFNAVAQVGFDRAQSEMLESVLAEVATNSQSIMAVVKHTMNNAFTFSTARDPAIGDDELADGTSKHVLVLQQISSANDKLGDNRVPLHDVVLSHYVGRLMDAEASEVDQFLPFGLALIVEGLLQLDIVAERVIVRPLRVAGANKAHSKGAQVACALASFLYGRSAHAQGYVARLLFRLHRDLVGESVTRHFPVLTSLAEVALDNEIYELTPLALGALRSVLGSRRFCQFSMSSLSDVYMQLISLRSARQIYMQIYTSGQADDAKWTSPITAETLIEDVTLWNMHLKWIDIQLALAQEKRVNPGSSAESELAQLLLQKTDRTSCALPPDLCVQFIKLLASSIGKHILAGVQSALKSHNQVFIDRLREIGFSRTELVQDTKLREANADPNWRVASETVVQSLSSVLPAAECVPLISSIADQLVNLSEIVNVSSSLDCPLIADEIRVHILKRVRCLRSMTPMIQLKPEESRFPALVRALLSLMCSSVLVQSLAGEFDECLCLFEQLIDGLRFGTNSPADGSPAQRKDDEFIISLDREVAAVLIPVHFRRRIQRTLPTFSGAIVDGRAGVVPGTFPSVMSVSTPSSATPTIFSGGPPPASPTNVLTPTVSTNQPAVGRLVSSDELQSVDPWTILQGVPGTPLVQRLLETSAIVARDGSSIDSEVAES</sequence>
<dbReference type="InterPro" id="IPR019035">
    <property type="entry name" value="Mediator_Med12"/>
</dbReference>
<accession>A0A3P3YBW2</accession>
<comment type="similarity">
    <text evidence="2">Belongs to the Mediator complex subunit 12 family.</text>
</comment>
<dbReference type="SMART" id="SM01281">
    <property type="entry name" value="Med12"/>
    <property type="match status" value="1"/>
</dbReference>
<dbReference type="EMBL" id="OVEO01000008">
    <property type="protein sequence ID" value="SPQ97632.1"/>
    <property type="molecule type" value="Genomic_DNA"/>
</dbReference>
<organism evidence="8 9">
    <name type="scientific">Plasmodiophora brassicae</name>
    <name type="common">Clubroot disease agent</name>
    <dbReference type="NCBI Taxonomy" id="37360"/>
    <lineage>
        <taxon>Eukaryota</taxon>
        <taxon>Sar</taxon>
        <taxon>Rhizaria</taxon>
        <taxon>Endomyxa</taxon>
        <taxon>Phytomyxea</taxon>
        <taxon>Plasmodiophorida</taxon>
        <taxon>Plasmodiophoridae</taxon>
        <taxon>Plasmodiophora</taxon>
    </lineage>
</organism>
<evidence type="ECO:0000313" key="8">
    <source>
        <dbReference type="EMBL" id="SPQ97632.1"/>
    </source>
</evidence>
<dbReference type="GO" id="GO:0003712">
    <property type="term" value="F:transcription coregulator activity"/>
    <property type="evidence" value="ECO:0007669"/>
    <property type="project" value="InterPro"/>
</dbReference>
<gene>
    <name evidence="8" type="ORF">PLBR_LOCUS4847</name>
</gene>
<dbReference type="GO" id="GO:0006357">
    <property type="term" value="P:regulation of transcription by RNA polymerase II"/>
    <property type="evidence" value="ECO:0007669"/>
    <property type="project" value="InterPro"/>
</dbReference>
<keyword evidence="3" id="KW-0805">Transcription regulation</keyword>
<protein>
    <recommendedName>
        <fullName evidence="7">Mediator complex subunit Med12 domain-containing protein</fullName>
    </recommendedName>
</protein>
<evidence type="ECO:0000256" key="6">
    <source>
        <dbReference type="SAM" id="MobiDB-lite"/>
    </source>
</evidence>
<evidence type="ECO:0000256" key="4">
    <source>
        <dbReference type="ARBA" id="ARBA00023163"/>
    </source>
</evidence>
<geneLocation type="mitochondrion" evidence="8"/>
<keyword evidence="8" id="KW-0496">Mitochondrion</keyword>
<keyword evidence="5" id="KW-0539">Nucleus</keyword>
<feature type="domain" description="Mediator complex subunit Med12" evidence="7">
    <location>
        <begin position="126"/>
        <end position="189"/>
    </location>
</feature>
<dbReference type="PANTHER" id="PTHR46567">
    <property type="entry name" value="MEDIATOR OF RNA POLYMERASE II TRANSCRIPTION SUBUNIT 12"/>
    <property type="match status" value="1"/>
</dbReference>
<evidence type="ECO:0000259" key="7">
    <source>
        <dbReference type="SMART" id="SM01281"/>
    </source>
</evidence>
<evidence type="ECO:0000256" key="2">
    <source>
        <dbReference type="ARBA" id="ARBA00010289"/>
    </source>
</evidence>
<keyword evidence="4" id="KW-0804">Transcription</keyword>
<proteinExistence type="inferred from homology"/>
<dbReference type="PANTHER" id="PTHR46567:SF1">
    <property type="entry name" value="MEDIATOR OF RNA POLYMERASE II TRANSCRIPTION SUBUNIT 12"/>
    <property type="match status" value="1"/>
</dbReference>
<dbReference type="Proteomes" id="UP000290189">
    <property type="component" value="Unassembled WGS sequence"/>
</dbReference>
<feature type="region of interest" description="Disordered" evidence="6">
    <location>
        <begin position="1"/>
        <end position="25"/>
    </location>
</feature>
<evidence type="ECO:0000256" key="3">
    <source>
        <dbReference type="ARBA" id="ARBA00023015"/>
    </source>
</evidence>
<dbReference type="GO" id="GO:0016592">
    <property type="term" value="C:mediator complex"/>
    <property type="evidence" value="ECO:0007669"/>
    <property type="project" value="InterPro"/>
</dbReference>